<sequence>MDQNTNSSSGARGEEKNFGDDKVYKEALAQQFERLSLLTANHDEELKGIRTDLNRMMEYLMRNERGPSTRKEEEEVNMGNEDKFEEAYEHGNYQVSGKGFQLPRARGVRGRFGGTNFRYNDYGNRGVHN</sequence>
<dbReference type="EMBL" id="JAAGAX010000002">
    <property type="protein sequence ID" value="KAF2322407.1"/>
    <property type="molecule type" value="Genomic_DNA"/>
</dbReference>
<evidence type="ECO:0000313" key="3">
    <source>
        <dbReference type="Proteomes" id="UP000467840"/>
    </source>
</evidence>
<organism evidence="2 3">
    <name type="scientific">Hevea brasiliensis</name>
    <name type="common">Para rubber tree</name>
    <name type="synonym">Siphonia brasiliensis</name>
    <dbReference type="NCBI Taxonomy" id="3981"/>
    <lineage>
        <taxon>Eukaryota</taxon>
        <taxon>Viridiplantae</taxon>
        <taxon>Streptophyta</taxon>
        <taxon>Embryophyta</taxon>
        <taxon>Tracheophyta</taxon>
        <taxon>Spermatophyta</taxon>
        <taxon>Magnoliopsida</taxon>
        <taxon>eudicotyledons</taxon>
        <taxon>Gunneridae</taxon>
        <taxon>Pentapetalae</taxon>
        <taxon>rosids</taxon>
        <taxon>fabids</taxon>
        <taxon>Malpighiales</taxon>
        <taxon>Euphorbiaceae</taxon>
        <taxon>Crotonoideae</taxon>
        <taxon>Micrandreae</taxon>
        <taxon>Hevea</taxon>
    </lineage>
</organism>
<dbReference type="AlphaFoldDB" id="A0A6A6NAH8"/>
<accession>A0A6A6NAH8</accession>
<comment type="caution">
    <text evidence="2">The sequence shown here is derived from an EMBL/GenBank/DDBJ whole genome shotgun (WGS) entry which is preliminary data.</text>
</comment>
<reference evidence="2 3" key="1">
    <citation type="journal article" date="2020" name="Mol. Plant">
        <title>The Chromosome-Based Rubber Tree Genome Provides New Insights into Spurge Genome Evolution and Rubber Biosynthesis.</title>
        <authorList>
            <person name="Liu J."/>
            <person name="Shi C."/>
            <person name="Shi C.C."/>
            <person name="Li W."/>
            <person name="Zhang Q.J."/>
            <person name="Zhang Y."/>
            <person name="Li K."/>
            <person name="Lu H.F."/>
            <person name="Shi C."/>
            <person name="Zhu S.T."/>
            <person name="Xiao Z.Y."/>
            <person name="Nan H."/>
            <person name="Yue Y."/>
            <person name="Zhu X.G."/>
            <person name="Wu Y."/>
            <person name="Hong X.N."/>
            <person name="Fan G.Y."/>
            <person name="Tong Y."/>
            <person name="Zhang D."/>
            <person name="Mao C.L."/>
            <person name="Liu Y.L."/>
            <person name="Hao S.J."/>
            <person name="Liu W.Q."/>
            <person name="Lv M.Q."/>
            <person name="Zhang H.B."/>
            <person name="Liu Y."/>
            <person name="Hu-Tang G.R."/>
            <person name="Wang J.P."/>
            <person name="Wang J.H."/>
            <person name="Sun Y.H."/>
            <person name="Ni S.B."/>
            <person name="Chen W.B."/>
            <person name="Zhang X.C."/>
            <person name="Jiao Y.N."/>
            <person name="Eichler E.E."/>
            <person name="Li G.H."/>
            <person name="Liu X."/>
            <person name="Gao L.Z."/>
        </authorList>
    </citation>
    <scope>NUCLEOTIDE SEQUENCE [LARGE SCALE GENOMIC DNA]</scope>
    <source>
        <strain evidence="3">cv. GT1</strain>
        <tissue evidence="2">Leaf</tissue>
    </source>
</reference>
<feature type="compositionally biased region" description="Basic and acidic residues" evidence="1">
    <location>
        <begin position="12"/>
        <end position="22"/>
    </location>
</feature>
<keyword evidence="3" id="KW-1185">Reference proteome</keyword>
<proteinExistence type="predicted"/>
<feature type="compositionally biased region" description="Polar residues" evidence="1">
    <location>
        <begin position="1"/>
        <end position="10"/>
    </location>
</feature>
<dbReference type="Proteomes" id="UP000467840">
    <property type="component" value="Chromosome 11"/>
</dbReference>
<feature type="region of interest" description="Disordered" evidence="1">
    <location>
        <begin position="1"/>
        <end position="22"/>
    </location>
</feature>
<protein>
    <submittedName>
        <fullName evidence="2">Uncharacterized protein</fullName>
    </submittedName>
</protein>
<name>A0A6A6NAH8_HEVBR</name>
<evidence type="ECO:0000313" key="2">
    <source>
        <dbReference type="EMBL" id="KAF2322407.1"/>
    </source>
</evidence>
<gene>
    <name evidence="2" type="ORF">GH714_014389</name>
</gene>
<evidence type="ECO:0000256" key="1">
    <source>
        <dbReference type="SAM" id="MobiDB-lite"/>
    </source>
</evidence>